<evidence type="ECO:0000256" key="1">
    <source>
        <dbReference type="ARBA" id="ARBA00006754"/>
    </source>
</evidence>
<sequence length="537" mass="56991">MTVPDPEDISLAALLAPLADMLGPIPDTAAGAVPVTAVDMYDPASPPGEAGALLLAVGVAAGTLEAEQALDFARRHGVAGIVFTPGRAEPEPQSPDATGPAVLHRSRWASWAELFVQLRRALSDHRATAGTETAAGYHSLSHLANTLATMTGAAITIEDLDSRVLGFSTVEGPVDSLRQETILGQRVPRWRVDELRRSGFLTELWASTGVIYRPADGERPSRLVIAVRNEDEVFGSIWAAETGVPFSPASHEALRLAAQVAIPLFIEAARAGGIRDRARQAALHALLSGEASAAASARALELAPEQCSRVLCCRLGRELDARREDALMLRILAELPGSLSLAQDGTLSVLAPAAPDEPEATLLARLRVALGGIAPAGEVLYVAVGHIAPHLGDVPASAAEARLVLRALEARQTRGADDVRVAALSAVEDDVRVQQLVDLVRADPEPFTRRVTTLLEYDREHNASLTRTLAVYLHTHGSIAETARRMHLHSNSLRYRLQRLAELSGIDLADPHSRLVTELGLRLLGVSGAAPETTSGS</sequence>
<dbReference type="Proteomes" id="UP001645859">
    <property type="component" value="Unassembled WGS sequence"/>
</dbReference>
<feature type="domain" description="CdaR GGDEF-like" evidence="3">
    <location>
        <begin position="290"/>
        <end position="407"/>
    </location>
</feature>
<reference evidence="4 5" key="1">
    <citation type="submission" date="2018-09" db="EMBL/GenBank/DDBJ databases">
        <title>Comparative genomics of Leucobacter spp.</title>
        <authorList>
            <person name="Reis A.C."/>
            <person name="Kolvenbach B.A."/>
            <person name="Corvini P.F.X."/>
            <person name="Nunes O.C."/>
        </authorList>
    </citation>
    <scope>NUCLEOTIDE SEQUENCE [LARGE SCALE GENOMIC DNA]</scope>
    <source>
        <strain evidence="4 5">TAN 31504</strain>
    </source>
</reference>
<dbReference type="InterPro" id="IPR025736">
    <property type="entry name" value="PucR_C-HTH_dom"/>
</dbReference>
<feature type="domain" description="PucR C-terminal helix-turn-helix" evidence="2">
    <location>
        <begin position="465"/>
        <end position="523"/>
    </location>
</feature>
<evidence type="ECO:0000313" key="4">
    <source>
        <dbReference type="EMBL" id="MBL3678163.1"/>
    </source>
</evidence>
<gene>
    <name evidence="4" type="ORF">D3230_02425</name>
</gene>
<evidence type="ECO:0000259" key="3">
    <source>
        <dbReference type="Pfam" id="PF17853"/>
    </source>
</evidence>
<dbReference type="PANTHER" id="PTHR33744:SF17">
    <property type="entry name" value="CONSERVED PROTEIN"/>
    <property type="match status" value="1"/>
</dbReference>
<keyword evidence="5" id="KW-1185">Reference proteome</keyword>
<dbReference type="InterPro" id="IPR042070">
    <property type="entry name" value="PucR_C-HTH_sf"/>
</dbReference>
<comment type="caution">
    <text evidence="4">The sequence shown here is derived from an EMBL/GenBank/DDBJ whole genome shotgun (WGS) entry which is preliminary data.</text>
</comment>
<proteinExistence type="inferred from homology"/>
<name>A0ABS1SC87_9MICO</name>
<dbReference type="Pfam" id="PF17853">
    <property type="entry name" value="GGDEF_2"/>
    <property type="match status" value="1"/>
</dbReference>
<comment type="similarity">
    <text evidence="1">Belongs to the CdaR family.</text>
</comment>
<evidence type="ECO:0000313" key="5">
    <source>
        <dbReference type="Proteomes" id="UP001645859"/>
    </source>
</evidence>
<dbReference type="Pfam" id="PF13556">
    <property type="entry name" value="HTH_30"/>
    <property type="match status" value="1"/>
</dbReference>
<accession>A0ABS1SC87</accession>
<dbReference type="InterPro" id="IPR051448">
    <property type="entry name" value="CdaR-like_regulators"/>
</dbReference>
<dbReference type="RefSeq" id="WP_202343392.1">
    <property type="nucleotide sequence ID" value="NZ_BAAAPI010000001.1"/>
</dbReference>
<protein>
    <submittedName>
        <fullName evidence="4">PucR family transcriptional regulator</fullName>
    </submittedName>
</protein>
<dbReference type="EMBL" id="QYAC01000001">
    <property type="protein sequence ID" value="MBL3678163.1"/>
    <property type="molecule type" value="Genomic_DNA"/>
</dbReference>
<evidence type="ECO:0000259" key="2">
    <source>
        <dbReference type="Pfam" id="PF13556"/>
    </source>
</evidence>
<organism evidence="4 5">
    <name type="scientific">Leucobacter chromiireducens subsp. solipictus</name>
    <dbReference type="NCBI Taxonomy" id="398235"/>
    <lineage>
        <taxon>Bacteria</taxon>
        <taxon>Bacillati</taxon>
        <taxon>Actinomycetota</taxon>
        <taxon>Actinomycetes</taxon>
        <taxon>Micrococcales</taxon>
        <taxon>Microbacteriaceae</taxon>
        <taxon>Leucobacter</taxon>
    </lineage>
</organism>
<dbReference type="Gene3D" id="1.10.10.2840">
    <property type="entry name" value="PucR C-terminal helix-turn-helix domain"/>
    <property type="match status" value="1"/>
</dbReference>
<dbReference type="InterPro" id="IPR041522">
    <property type="entry name" value="CdaR_GGDEF"/>
</dbReference>
<dbReference type="PANTHER" id="PTHR33744">
    <property type="entry name" value="CARBOHYDRATE DIACID REGULATOR"/>
    <property type="match status" value="1"/>
</dbReference>